<sequence>MRIGVGAVVAVVVGAALVALTGCQGPTTAAPTPVQSSDLTSSDGGFDRHAVVGVVLPAADGSLGTALGDRLDAAGFRSDVRVAPEQDGAAAQREAVDALVRGGAKAVLVRAVDASALAGVLQTAHDAGVVVVSLGGSLPASGTGGDGVSADYRVPGDDDEDALVDTTVDVVRSLQRGEKPTVSD</sequence>
<dbReference type="PROSITE" id="PS51257">
    <property type="entry name" value="PROKAR_LIPOPROTEIN"/>
    <property type="match status" value="1"/>
</dbReference>
<evidence type="ECO:0000259" key="3">
    <source>
        <dbReference type="Pfam" id="PF13407"/>
    </source>
</evidence>
<gene>
    <name evidence="4" type="ORF">HP467_12450</name>
</gene>
<reference evidence="4 5" key="1">
    <citation type="submission" date="2020-05" db="EMBL/GenBank/DDBJ databases">
        <title>Genome Sequencing of Type Strains.</title>
        <authorList>
            <person name="Lemaire J.F."/>
            <person name="Inderbitzin P."/>
            <person name="Gregorio O.A."/>
            <person name="Collins S.B."/>
            <person name="Wespe N."/>
            <person name="Knight-Connoni V."/>
        </authorList>
    </citation>
    <scope>NUCLEOTIDE SEQUENCE [LARGE SCALE GENOMIC DNA]</scope>
    <source>
        <strain evidence="4 5">DSM 20512</strain>
    </source>
</reference>
<dbReference type="SUPFAM" id="SSF53822">
    <property type="entry name" value="Periplasmic binding protein-like I"/>
    <property type="match status" value="1"/>
</dbReference>
<feature type="signal peptide" evidence="2">
    <location>
        <begin position="1"/>
        <end position="29"/>
    </location>
</feature>
<dbReference type="InterPro" id="IPR025997">
    <property type="entry name" value="SBP_2_dom"/>
</dbReference>
<dbReference type="Gene3D" id="3.40.50.2300">
    <property type="match status" value="1"/>
</dbReference>
<evidence type="ECO:0000313" key="4">
    <source>
        <dbReference type="EMBL" id="NUU28915.1"/>
    </source>
</evidence>
<feature type="domain" description="Periplasmic binding protein" evidence="3">
    <location>
        <begin position="65"/>
        <end position="134"/>
    </location>
</feature>
<dbReference type="AlphaFoldDB" id="A0A850DWV5"/>
<proteinExistence type="predicted"/>
<name>A0A850DWV5_9MICO</name>
<keyword evidence="2" id="KW-0732">Signal</keyword>
<evidence type="ECO:0000256" key="2">
    <source>
        <dbReference type="SAM" id="SignalP"/>
    </source>
</evidence>
<protein>
    <submittedName>
        <fullName evidence="4">Substrate-binding domain-containing protein</fullName>
    </submittedName>
</protein>
<dbReference type="Pfam" id="PF13407">
    <property type="entry name" value="Peripla_BP_4"/>
    <property type="match status" value="1"/>
</dbReference>
<accession>A0A850DWV5</accession>
<evidence type="ECO:0000313" key="5">
    <source>
        <dbReference type="Proteomes" id="UP000539146"/>
    </source>
</evidence>
<dbReference type="RefSeq" id="WP_175326364.1">
    <property type="nucleotide sequence ID" value="NZ_BAAAWP010000001.1"/>
</dbReference>
<comment type="caution">
    <text evidence="4">The sequence shown here is derived from an EMBL/GenBank/DDBJ whole genome shotgun (WGS) entry which is preliminary data.</text>
</comment>
<evidence type="ECO:0000256" key="1">
    <source>
        <dbReference type="SAM" id="MobiDB-lite"/>
    </source>
</evidence>
<dbReference type="InterPro" id="IPR028082">
    <property type="entry name" value="Peripla_BP_I"/>
</dbReference>
<dbReference type="Proteomes" id="UP000539146">
    <property type="component" value="Unassembled WGS sequence"/>
</dbReference>
<organism evidence="4 5">
    <name type="scientific">Curtobacterium citreum</name>
    <dbReference type="NCBI Taxonomy" id="2036"/>
    <lineage>
        <taxon>Bacteria</taxon>
        <taxon>Bacillati</taxon>
        <taxon>Actinomycetota</taxon>
        <taxon>Actinomycetes</taxon>
        <taxon>Micrococcales</taxon>
        <taxon>Microbacteriaceae</taxon>
        <taxon>Curtobacterium</taxon>
    </lineage>
</organism>
<feature type="chain" id="PRO_5032446148" evidence="2">
    <location>
        <begin position="30"/>
        <end position="184"/>
    </location>
</feature>
<feature type="region of interest" description="Disordered" evidence="1">
    <location>
        <begin position="141"/>
        <end position="161"/>
    </location>
</feature>
<dbReference type="EMBL" id="JABMCG010000115">
    <property type="protein sequence ID" value="NUU28915.1"/>
    <property type="molecule type" value="Genomic_DNA"/>
</dbReference>